<sequence>MIISRQPTVALLECSNCKCVVQVDLLNDSSDMQNVQVSCYKCKSTFISKASMLSSPMAAVSPELPNRSVPNHQPASNINNSNTTNDPPKKSAFGKVKGSDENPLETEYYDWLNVSSQATASEIKKAYYVLALKYHPDKNPAPEAETKFKQISQAYQTLSDPKKRSDYNMYGSKIEQEGASIDPTFFFNMMFGGGKFTTIIGELNIIKDMNTVIEENENSEELQSNSQTQSQGKIEHTPGNSSNTSIPGLSGDSAASIAEKKEAEKQKKKLEKKKKKEAERIKAEKAALINEQRVAELSQNLKKKVSIYVENNNPNDAEAIEAFRKQIEIEADQLKNESFGVELLHAIGHIYHFKANKFQEKNEFMGSIRGVYQSFKETGEIIGGAYTIIKAAMDLQRTYAQLQEAEKNGLSDEMRAKLEEEAMRKGLEAMWRGGKLEIESILREVCDAVLYDSSVSKSICKKRAVALKTIGKVYSSVTPNPNMETNPFFKS</sequence>
<reference evidence="5" key="1">
    <citation type="submission" date="2017-01" db="EMBL/GenBank/DDBJ databases">
        <authorList>
            <person name="Wang Y."/>
            <person name="White M."/>
            <person name="Kvist S."/>
            <person name="Moncalvo J.-M."/>
        </authorList>
    </citation>
    <scope>NUCLEOTIDE SEQUENCE [LARGE SCALE GENOMIC DNA]</scope>
    <source>
        <strain evidence="5">ID-206-W2</strain>
    </source>
</reference>
<dbReference type="AlphaFoldDB" id="A0A1R1YHS4"/>
<dbReference type="OrthoDB" id="552049at2759"/>
<feature type="compositionally biased region" description="Polar residues" evidence="2">
    <location>
        <begin position="68"/>
        <end position="86"/>
    </location>
</feature>
<feature type="region of interest" description="Disordered" evidence="2">
    <location>
        <begin position="61"/>
        <end position="100"/>
    </location>
</feature>
<evidence type="ECO:0000313" key="5">
    <source>
        <dbReference type="Proteomes" id="UP000187429"/>
    </source>
</evidence>
<dbReference type="PROSITE" id="PS50076">
    <property type="entry name" value="DNAJ_2"/>
    <property type="match status" value="1"/>
</dbReference>
<dbReference type="Pfam" id="PF00226">
    <property type="entry name" value="DnaJ"/>
    <property type="match status" value="1"/>
</dbReference>
<dbReference type="CDD" id="cd06257">
    <property type="entry name" value="DnaJ"/>
    <property type="match status" value="1"/>
</dbReference>
<dbReference type="PROSITE" id="PS00636">
    <property type="entry name" value="DNAJ_1"/>
    <property type="match status" value="1"/>
</dbReference>
<evidence type="ECO:0000256" key="1">
    <source>
        <dbReference type="SAM" id="Coils"/>
    </source>
</evidence>
<keyword evidence="5" id="KW-1185">Reference proteome</keyword>
<feature type="region of interest" description="Disordered" evidence="2">
    <location>
        <begin position="216"/>
        <end position="252"/>
    </location>
</feature>
<proteinExistence type="predicted"/>
<gene>
    <name evidence="4" type="ORF">AYI69_g4036</name>
</gene>
<dbReference type="PANTHER" id="PTHR44924:SF1">
    <property type="entry name" value="DNAJ SUBFAMILY A MEMBER 2"/>
    <property type="match status" value="1"/>
</dbReference>
<dbReference type="SMART" id="SM00271">
    <property type="entry name" value="DnaJ"/>
    <property type="match status" value="1"/>
</dbReference>
<keyword evidence="1" id="KW-0175">Coiled coil</keyword>
<organism evidence="4 5">
    <name type="scientific">Smittium culicis</name>
    <dbReference type="NCBI Taxonomy" id="133412"/>
    <lineage>
        <taxon>Eukaryota</taxon>
        <taxon>Fungi</taxon>
        <taxon>Fungi incertae sedis</taxon>
        <taxon>Zoopagomycota</taxon>
        <taxon>Kickxellomycotina</taxon>
        <taxon>Harpellomycetes</taxon>
        <taxon>Harpellales</taxon>
        <taxon>Legeriomycetaceae</taxon>
        <taxon>Smittium</taxon>
    </lineage>
</organism>
<comment type="caution">
    <text evidence="4">The sequence shown here is derived from an EMBL/GenBank/DDBJ whole genome shotgun (WGS) entry which is preliminary data.</text>
</comment>
<evidence type="ECO:0000313" key="4">
    <source>
        <dbReference type="EMBL" id="OMJ26256.1"/>
    </source>
</evidence>
<feature type="coiled-coil region" evidence="1">
    <location>
        <begin position="253"/>
        <end position="291"/>
    </location>
</feature>
<dbReference type="Gene3D" id="1.10.287.110">
    <property type="entry name" value="DnaJ domain"/>
    <property type="match status" value="1"/>
</dbReference>
<evidence type="ECO:0000256" key="2">
    <source>
        <dbReference type="SAM" id="MobiDB-lite"/>
    </source>
</evidence>
<dbReference type="InterPro" id="IPR036869">
    <property type="entry name" value="J_dom_sf"/>
</dbReference>
<feature type="coiled-coil region" evidence="1">
    <location>
        <begin position="388"/>
        <end position="420"/>
    </location>
</feature>
<dbReference type="PANTHER" id="PTHR44924">
    <property type="entry name" value="DNAJ SUBFAMILY A MEMBER 2"/>
    <property type="match status" value="1"/>
</dbReference>
<evidence type="ECO:0000259" key="3">
    <source>
        <dbReference type="PROSITE" id="PS50076"/>
    </source>
</evidence>
<dbReference type="Proteomes" id="UP000187429">
    <property type="component" value="Unassembled WGS sequence"/>
</dbReference>
<dbReference type="Pfam" id="PF14308">
    <property type="entry name" value="DnaJ-X"/>
    <property type="match status" value="1"/>
</dbReference>
<dbReference type="InterPro" id="IPR001623">
    <property type="entry name" value="DnaJ_domain"/>
</dbReference>
<accession>A0A1R1YHS4</accession>
<feature type="compositionally biased region" description="Low complexity" evidence="2">
    <location>
        <begin position="221"/>
        <end position="231"/>
    </location>
</feature>
<dbReference type="PRINTS" id="PR00625">
    <property type="entry name" value="JDOMAIN"/>
</dbReference>
<feature type="compositionally biased region" description="Polar residues" evidence="2">
    <location>
        <begin position="238"/>
        <end position="247"/>
    </location>
</feature>
<protein>
    <submittedName>
        <fullName evidence="4">Putative J domain-containing protein</fullName>
    </submittedName>
</protein>
<dbReference type="SUPFAM" id="SSF46565">
    <property type="entry name" value="Chaperone J-domain"/>
    <property type="match status" value="1"/>
</dbReference>
<dbReference type="InterPro" id="IPR018253">
    <property type="entry name" value="DnaJ_domain_CS"/>
</dbReference>
<name>A0A1R1YHS4_9FUNG</name>
<dbReference type="InterPro" id="IPR026894">
    <property type="entry name" value="DnaJ_X"/>
</dbReference>
<dbReference type="EMBL" id="LSSM01001504">
    <property type="protein sequence ID" value="OMJ26256.1"/>
    <property type="molecule type" value="Genomic_DNA"/>
</dbReference>
<feature type="domain" description="J" evidence="3">
    <location>
        <begin position="107"/>
        <end position="171"/>
    </location>
</feature>